<dbReference type="PANTHER" id="PTHR46471:SF2">
    <property type="entry name" value="CHITIN DEACETYLASE-RELATED"/>
    <property type="match status" value="1"/>
</dbReference>
<protein>
    <recommendedName>
        <fullName evidence="12">NodB homology domain-containing protein</fullName>
    </recommendedName>
</protein>
<evidence type="ECO:0000256" key="6">
    <source>
        <dbReference type="ARBA" id="ARBA00022729"/>
    </source>
</evidence>
<dbReference type="Gene3D" id="3.20.20.370">
    <property type="entry name" value="Glycoside hydrolase/deacetylase"/>
    <property type="match status" value="1"/>
</dbReference>
<dbReference type="Pfam" id="PF01522">
    <property type="entry name" value="Polysacc_deac_1"/>
    <property type="match status" value="1"/>
</dbReference>
<dbReference type="GO" id="GO:0046872">
    <property type="term" value="F:metal ion binding"/>
    <property type="evidence" value="ECO:0007669"/>
    <property type="project" value="UniProtKB-KW"/>
</dbReference>
<comment type="cofactor">
    <cofactor evidence="1">
        <name>Co(2+)</name>
        <dbReference type="ChEBI" id="CHEBI:48828"/>
    </cofactor>
</comment>
<organism evidence="13 14">
    <name type="scientific">Psilocybe cf. subviscida</name>
    <dbReference type="NCBI Taxonomy" id="2480587"/>
    <lineage>
        <taxon>Eukaryota</taxon>
        <taxon>Fungi</taxon>
        <taxon>Dikarya</taxon>
        <taxon>Basidiomycota</taxon>
        <taxon>Agaricomycotina</taxon>
        <taxon>Agaricomycetes</taxon>
        <taxon>Agaricomycetidae</taxon>
        <taxon>Agaricales</taxon>
        <taxon>Agaricineae</taxon>
        <taxon>Strophariaceae</taxon>
        <taxon>Psilocybe</taxon>
    </lineage>
</organism>
<dbReference type="AlphaFoldDB" id="A0A8H5BSI6"/>
<dbReference type="SUPFAM" id="SSF88713">
    <property type="entry name" value="Glycoside hydrolase/deacetylase"/>
    <property type="match status" value="1"/>
</dbReference>
<keyword evidence="4" id="KW-0325">Glycoprotein</keyword>
<dbReference type="GO" id="GO:0005886">
    <property type="term" value="C:plasma membrane"/>
    <property type="evidence" value="ECO:0007669"/>
    <property type="project" value="UniProtKB-SubCell"/>
</dbReference>
<reference evidence="13 14" key="1">
    <citation type="journal article" date="2020" name="ISME J.">
        <title>Uncovering the hidden diversity of litter-decomposition mechanisms in mushroom-forming fungi.</title>
        <authorList>
            <person name="Floudas D."/>
            <person name="Bentzer J."/>
            <person name="Ahren D."/>
            <person name="Johansson T."/>
            <person name="Persson P."/>
            <person name="Tunlid A."/>
        </authorList>
    </citation>
    <scope>NUCLEOTIDE SEQUENCE [LARGE SCALE GENOMIC DNA]</scope>
    <source>
        <strain evidence="13 14">CBS 101986</strain>
    </source>
</reference>
<keyword evidence="14" id="KW-1185">Reference proteome</keyword>
<keyword evidence="9" id="KW-0119">Carbohydrate metabolism</keyword>
<comment type="subcellular location">
    <subcellularLocation>
        <location evidence="2">Cell membrane</location>
        <topology evidence="2">Lipid-anchor</topology>
        <topology evidence="2">GPI-anchor</topology>
    </subcellularLocation>
</comment>
<keyword evidence="3" id="KW-1003">Cell membrane</keyword>
<dbReference type="Proteomes" id="UP000567179">
    <property type="component" value="Unassembled WGS sequence"/>
</dbReference>
<keyword evidence="8" id="KW-0472">Membrane</keyword>
<feature type="domain" description="NodB homology" evidence="12">
    <location>
        <begin position="85"/>
        <end position="270"/>
    </location>
</feature>
<gene>
    <name evidence="13" type="ORF">D9619_013312</name>
</gene>
<dbReference type="GO" id="GO:0016810">
    <property type="term" value="F:hydrolase activity, acting on carbon-nitrogen (but not peptide) bonds"/>
    <property type="evidence" value="ECO:0007669"/>
    <property type="project" value="InterPro"/>
</dbReference>
<evidence type="ECO:0000313" key="14">
    <source>
        <dbReference type="Proteomes" id="UP000567179"/>
    </source>
</evidence>
<evidence type="ECO:0000256" key="4">
    <source>
        <dbReference type="ARBA" id="ARBA00022622"/>
    </source>
</evidence>
<dbReference type="GO" id="GO:0005975">
    <property type="term" value="P:carbohydrate metabolic process"/>
    <property type="evidence" value="ECO:0007669"/>
    <property type="project" value="InterPro"/>
</dbReference>
<dbReference type="InterPro" id="IPR002509">
    <property type="entry name" value="NODB_dom"/>
</dbReference>
<proteinExistence type="predicted"/>
<keyword evidence="6" id="KW-0732">Signal</keyword>
<evidence type="ECO:0000256" key="2">
    <source>
        <dbReference type="ARBA" id="ARBA00004609"/>
    </source>
</evidence>
<keyword evidence="7" id="KW-0378">Hydrolase</keyword>
<evidence type="ECO:0000256" key="9">
    <source>
        <dbReference type="ARBA" id="ARBA00023277"/>
    </source>
</evidence>
<evidence type="ECO:0000256" key="8">
    <source>
        <dbReference type="ARBA" id="ARBA00023136"/>
    </source>
</evidence>
<dbReference type="GO" id="GO:0098552">
    <property type="term" value="C:side of membrane"/>
    <property type="evidence" value="ECO:0007669"/>
    <property type="project" value="UniProtKB-KW"/>
</dbReference>
<keyword evidence="10" id="KW-0449">Lipoprotein</keyword>
<keyword evidence="11" id="KW-0961">Cell wall biogenesis/degradation</keyword>
<evidence type="ECO:0000259" key="12">
    <source>
        <dbReference type="PROSITE" id="PS51677"/>
    </source>
</evidence>
<dbReference type="GO" id="GO:0071555">
    <property type="term" value="P:cell wall organization"/>
    <property type="evidence" value="ECO:0007669"/>
    <property type="project" value="UniProtKB-KW"/>
</dbReference>
<dbReference type="PROSITE" id="PS51677">
    <property type="entry name" value="NODB"/>
    <property type="match status" value="1"/>
</dbReference>
<evidence type="ECO:0000256" key="7">
    <source>
        <dbReference type="ARBA" id="ARBA00022801"/>
    </source>
</evidence>
<evidence type="ECO:0000256" key="1">
    <source>
        <dbReference type="ARBA" id="ARBA00001941"/>
    </source>
</evidence>
<accession>A0A8H5BSI6</accession>
<sequence>MYFDASYKVGQEPTKNLPIPTSLSYLQPTSSSHLLSMFFNKSVTFLALCLTFWGASAVPLGTTSPASSLERRARATLYTKCTKANTVALTFDDGPWIYMNDIVNTLDAAGAKATFFFNGLNWGCIYDTDRANGVKYAYDHGHQVASHTWAHKNLATLTWDQIHDEMWRVEQALVKITGAYPAFMRPPYGSYNDLVLDASGVRGQGVVIWDFDSGDSSGASATTSKNSYNNIANNHPSTILTLNHETYEQTAHNVLPYAVQRLKSAGYNLVTVAECLGKPAYQSIAAPQTRDSTWKC</sequence>
<comment type="caution">
    <text evidence="13">The sequence shown here is derived from an EMBL/GenBank/DDBJ whole genome shotgun (WGS) entry which is preliminary data.</text>
</comment>
<name>A0A8H5BSI6_9AGAR</name>
<dbReference type="EMBL" id="JAACJJ010000004">
    <property type="protein sequence ID" value="KAF5328416.1"/>
    <property type="molecule type" value="Genomic_DNA"/>
</dbReference>
<dbReference type="InterPro" id="IPR011330">
    <property type="entry name" value="Glyco_hydro/deAcase_b/a-brl"/>
</dbReference>
<evidence type="ECO:0000256" key="3">
    <source>
        <dbReference type="ARBA" id="ARBA00022475"/>
    </source>
</evidence>
<evidence type="ECO:0000313" key="13">
    <source>
        <dbReference type="EMBL" id="KAF5328416.1"/>
    </source>
</evidence>
<keyword evidence="5" id="KW-0479">Metal-binding</keyword>
<evidence type="ECO:0000256" key="11">
    <source>
        <dbReference type="ARBA" id="ARBA00023316"/>
    </source>
</evidence>
<keyword evidence="4" id="KW-0336">GPI-anchor</keyword>
<dbReference type="OrthoDB" id="2125469at2759"/>
<evidence type="ECO:0000256" key="10">
    <source>
        <dbReference type="ARBA" id="ARBA00023288"/>
    </source>
</evidence>
<dbReference type="CDD" id="cd10951">
    <property type="entry name" value="CE4_ClCDA_like"/>
    <property type="match status" value="1"/>
</dbReference>
<dbReference type="PANTHER" id="PTHR46471">
    <property type="entry name" value="CHITIN DEACETYLASE"/>
    <property type="match status" value="1"/>
</dbReference>
<evidence type="ECO:0000256" key="5">
    <source>
        <dbReference type="ARBA" id="ARBA00022723"/>
    </source>
</evidence>